<feature type="domain" description="Glycosyl transferase family 1" evidence="1">
    <location>
        <begin position="208"/>
        <end position="360"/>
    </location>
</feature>
<keyword evidence="4" id="KW-1185">Reference proteome</keyword>
<evidence type="ECO:0000313" key="2">
    <source>
        <dbReference type="EMBL" id="OXB00036.1"/>
    </source>
</evidence>
<dbReference type="Proteomes" id="UP000198431">
    <property type="component" value="Unassembled WGS sequence"/>
</dbReference>
<dbReference type="EMBL" id="MUHB01000025">
    <property type="protein sequence ID" value="OXB00036.1"/>
    <property type="molecule type" value="Genomic_DNA"/>
</dbReference>
<dbReference type="EMBL" id="FRBX01000003">
    <property type="protein sequence ID" value="SHM53067.1"/>
    <property type="molecule type" value="Genomic_DNA"/>
</dbReference>
<dbReference type="Pfam" id="PF00534">
    <property type="entry name" value="Glycos_transf_1"/>
    <property type="match status" value="1"/>
</dbReference>
<accession>A0AB36NW54</accession>
<evidence type="ECO:0000259" key="1">
    <source>
        <dbReference type="Pfam" id="PF00534"/>
    </source>
</evidence>
<dbReference type="Proteomes" id="UP000184216">
    <property type="component" value="Unassembled WGS sequence"/>
</dbReference>
<dbReference type="RefSeq" id="WP_073395430.1">
    <property type="nucleotide sequence ID" value="NZ_FRBX01000003.1"/>
</dbReference>
<reference evidence="2 5" key="1">
    <citation type="submission" date="2016-11" db="EMBL/GenBank/DDBJ databases">
        <title>Whole genomes of Flavobacteriaceae.</title>
        <authorList>
            <person name="Stine C."/>
            <person name="Li C."/>
            <person name="Tadesse D."/>
        </authorList>
    </citation>
    <scope>NUCLEOTIDE SEQUENCE [LARGE SCALE GENOMIC DNA]</scope>
    <source>
        <strain evidence="2 5">ATCC 19366</strain>
    </source>
</reference>
<dbReference type="AlphaFoldDB" id="A0AB36NW54"/>
<dbReference type="InterPro" id="IPR001296">
    <property type="entry name" value="Glyco_trans_1"/>
</dbReference>
<dbReference type="InterPro" id="IPR050194">
    <property type="entry name" value="Glycosyltransferase_grp1"/>
</dbReference>
<gene>
    <name evidence="2" type="ORF">B0A72_20890</name>
    <name evidence="3" type="ORF">SAMN05444387_2737</name>
</gene>
<dbReference type="PANTHER" id="PTHR45947">
    <property type="entry name" value="SULFOQUINOVOSYL TRANSFERASE SQD2"/>
    <property type="match status" value="1"/>
</dbReference>
<evidence type="ECO:0000313" key="5">
    <source>
        <dbReference type="Proteomes" id="UP000198431"/>
    </source>
</evidence>
<organism evidence="2 5">
    <name type="scientific">Flavobacterium pectinovorum</name>
    <dbReference type="NCBI Taxonomy" id="29533"/>
    <lineage>
        <taxon>Bacteria</taxon>
        <taxon>Pseudomonadati</taxon>
        <taxon>Bacteroidota</taxon>
        <taxon>Flavobacteriia</taxon>
        <taxon>Flavobacteriales</taxon>
        <taxon>Flavobacteriaceae</taxon>
        <taxon>Flavobacterium</taxon>
    </lineage>
</organism>
<reference evidence="3 4" key="2">
    <citation type="submission" date="2016-11" db="EMBL/GenBank/DDBJ databases">
        <authorList>
            <person name="Varghese N."/>
            <person name="Submissions S."/>
        </authorList>
    </citation>
    <scope>NUCLEOTIDE SEQUENCE [LARGE SCALE GENOMIC DNA]</scope>
    <source>
        <strain evidence="3 4">DSM 6368</strain>
    </source>
</reference>
<dbReference type="SUPFAM" id="SSF53756">
    <property type="entry name" value="UDP-Glycosyltransferase/glycogen phosphorylase"/>
    <property type="match status" value="1"/>
</dbReference>
<proteinExistence type="predicted"/>
<sequence length="393" mass="45342">MNTTKILRVISSMHPSNGGPCQGIRNAIPYFQKAGITTEVVCMDDENSHYSITDNFTIYKVGNGKTSYQYQPELLKWLKNNILNYDSIIVHGLWQYHNFAVYKTIELLKKQNLKIPKVIIMPHGMLDPYFQKATDRKWKALRNNLVWTLIEKKCINQADAIFYTCEEEMRLAATTFKSYKPKKVSNVGYGIQMPPENKDILRDDFYKIYPEIKNKRYLLFLSRIHEKKGVDLLINAYNELFQKNKDLPDLVIAGPTTSEYAQQMIKLASHNPKIHFSGMLTGNAKWGAFYNCEAYLLPSHQENFGIAIVEAMACKKPVLITKNVNIWNEINEGGGGWIVNLEEKRELENNLSEIIKNSEEDFAAKGYKAFETYKNKFDIETCANKFIQTLKNV</sequence>
<name>A0AB36NW54_9FLAO</name>
<dbReference type="Gene3D" id="3.40.50.2000">
    <property type="entry name" value="Glycogen Phosphorylase B"/>
    <property type="match status" value="2"/>
</dbReference>
<dbReference type="PANTHER" id="PTHR45947:SF3">
    <property type="entry name" value="SULFOQUINOVOSYL TRANSFERASE SQD2"/>
    <property type="match status" value="1"/>
</dbReference>
<protein>
    <submittedName>
        <fullName evidence="3">Glycosyltransferase involved in cell wall bisynthesis</fullName>
    </submittedName>
</protein>
<dbReference type="GO" id="GO:0016757">
    <property type="term" value="F:glycosyltransferase activity"/>
    <property type="evidence" value="ECO:0007669"/>
    <property type="project" value="InterPro"/>
</dbReference>
<evidence type="ECO:0000313" key="4">
    <source>
        <dbReference type="Proteomes" id="UP000184216"/>
    </source>
</evidence>
<comment type="caution">
    <text evidence="2">The sequence shown here is derived from an EMBL/GenBank/DDBJ whole genome shotgun (WGS) entry which is preliminary data.</text>
</comment>
<evidence type="ECO:0000313" key="3">
    <source>
        <dbReference type="EMBL" id="SHM53067.1"/>
    </source>
</evidence>